<reference evidence="2 3" key="1">
    <citation type="submission" date="2018-02" db="EMBL/GenBank/DDBJ databases">
        <title>The genomes of Aspergillus section Nigri reveals drivers in fungal speciation.</title>
        <authorList>
            <consortium name="DOE Joint Genome Institute"/>
            <person name="Vesth T.C."/>
            <person name="Nybo J."/>
            <person name="Theobald S."/>
            <person name="Brandl J."/>
            <person name="Frisvad J.C."/>
            <person name="Nielsen K.F."/>
            <person name="Lyhne E.K."/>
            <person name="Kogle M.E."/>
            <person name="Kuo A."/>
            <person name="Riley R."/>
            <person name="Clum A."/>
            <person name="Nolan M."/>
            <person name="Lipzen A."/>
            <person name="Salamov A."/>
            <person name="Henrissat B."/>
            <person name="Wiebenga A."/>
            <person name="De vries R.P."/>
            <person name="Grigoriev I.V."/>
            <person name="Mortensen U.H."/>
            <person name="Andersen M.R."/>
            <person name="Baker S.E."/>
        </authorList>
    </citation>
    <scope>NUCLEOTIDE SEQUENCE [LARGE SCALE GENOMIC DNA]</scope>
    <source>
        <strain evidence="2 3">CBS 121057</strain>
    </source>
</reference>
<dbReference type="AlphaFoldDB" id="A0A319E4E3"/>
<evidence type="ECO:0000313" key="2">
    <source>
        <dbReference type="EMBL" id="PYI04956.1"/>
    </source>
</evidence>
<name>A0A319E4E3_ASPSB</name>
<keyword evidence="1" id="KW-0472">Membrane</keyword>
<proteinExistence type="predicted"/>
<keyword evidence="3" id="KW-1185">Reference proteome</keyword>
<sequence>MTSWKAFVHHTIPLVFLPFLFPFHAVFRRIYLEEPERLRFLYQDIGACTPCIPFLCILLLTYHLPLHICLNVLCLSLLFLEISPSHGCRCHTHILDLSWKRCRARLVPGSGTRNDCW</sequence>
<dbReference type="VEuPathDB" id="FungiDB:BO78DRAFT_159968"/>
<evidence type="ECO:0000256" key="1">
    <source>
        <dbReference type="SAM" id="Phobius"/>
    </source>
</evidence>
<evidence type="ECO:0000313" key="3">
    <source>
        <dbReference type="Proteomes" id="UP000248423"/>
    </source>
</evidence>
<keyword evidence="1" id="KW-1133">Transmembrane helix</keyword>
<accession>A0A319E4E3</accession>
<gene>
    <name evidence="2" type="ORF">BO78DRAFT_159968</name>
</gene>
<protein>
    <submittedName>
        <fullName evidence="2">Uncharacterized protein</fullName>
    </submittedName>
</protein>
<organism evidence="2 3">
    <name type="scientific">Aspergillus sclerotiicarbonarius (strain CBS 121057 / IBT 28362)</name>
    <dbReference type="NCBI Taxonomy" id="1448318"/>
    <lineage>
        <taxon>Eukaryota</taxon>
        <taxon>Fungi</taxon>
        <taxon>Dikarya</taxon>
        <taxon>Ascomycota</taxon>
        <taxon>Pezizomycotina</taxon>
        <taxon>Eurotiomycetes</taxon>
        <taxon>Eurotiomycetidae</taxon>
        <taxon>Eurotiales</taxon>
        <taxon>Aspergillaceae</taxon>
        <taxon>Aspergillus</taxon>
        <taxon>Aspergillus subgen. Circumdati</taxon>
    </lineage>
</organism>
<feature type="transmembrane region" description="Helical" evidence="1">
    <location>
        <begin position="12"/>
        <end position="31"/>
    </location>
</feature>
<dbReference type="EMBL" id="KZ826363">
    <property type="protein sequence ID" value="PYI04956.1"/>
    <property type="molecule type" value="Genomic_DNA"/>
</dbReference>
<feature type="transmembrane region" description="Helical" evidence="1">
    <location>
        <begin position="52"/>
        <end position="80"/>
    </location>
</feature>
<dbReference type="Proteomes" id="UP000248423">
    <property type="component" value="Unassembled WGS sequence"/>
</dbReference>
<keyword evidence="1" id="KW-0812">Transmembrane</keyword>